<dbReference type="Proteomes" id="UP000000377">
    <property type="component" value="Chromosome"/>
</dbReference>
<keyword evidence="4" id="KW-1185">Reference proteome</keyword>
<dbReference type="KEGG" id="sbh:SBI_09686"/>
<gene>
    <name evidence="3" type="ordered locus">SBI_09686</name>
</gene>
<feature type="compositionally biased region" description="Basic residues" evidence="1">
    <location>
        <begin position="198"/>
        <end position="209"/>
    </location>
</feature>
<dbReference type="InterPro" id="IPR036291">
    <property type="entry name" value="NAD(P)-bd_dom_sf"/>
</dbReference>
<dbReference type="AlphaFoldDB" id="D7CBC7"/>
<feature type="compositionally biased region" description="Polar residues" evidence="1">
    <location>
        <begin position="222"/>
        <end position="231"/>
    </location>
</feature>
<name>D7CBC7_STRBB</name>
<protein>
    <submittedName>
        <fullName evidence="3">NAD-dependent epimerase/dehydratase</fullName>
    </submittedName>
</protein>
<dbReference type="eggNOG" id="COG0702">
    <property type="taxonomic scope" value="Bacteria"/>
</dbReference>
<evidence type="ECO:0000259" key="2">
    <source>
        <dbReference type="Pfam" id="PF13460"/>
    </source>
</evidence>
<dbReference type="Pfam" id="PF13460">
    <property type="entry name" value="NAD_binding_10"/>
    <property type="match status" value="1"/>
</dbReference>
<feature type="region of interest" description="Disordered" evidence="1">
    <location>
        <begin position="171"/>
        <end position="231"/>
    </location>
</feature>
<dbReference type="SUPFAM" id="SSF51735">
    <property type="entry name" value="NAD(P)-binding Rossmann-fold domains"/>
    <property type="match status" value="1"/>
</dbReference>
<organism evidence="3 4">
    <name type="scientific">Streptomyces bingchenggensis (strain BCW-1)</name>
    <dbReference type="NCBI Taxonomy" id="749414"/>
    <lineage>
        <taxon>Bacteria</taxon>
        <taxon>Bacillati</taxon>
        <taxon>Actinomycetota</taxon>
        <taxon>Actinomycetes</taxon>
        <taxon>Kitasatosporales</taxon>
        <taxon>Streptomycetaceae</taxon>
        <taxon>Streptomyces</taxon>
    </lineage>
</organism>
<dbReference type="PANTHER" id="PTHR15020:SF50">
    <property type="entry name" value="UPF0659 PROTEIN YMR090W"/>
    <property type="match status" value="1"/>
</dbReference>
<reference evidence="3 4" key="1">
    <citation type="journal article" date="2010" name="J. Bacteriol.">
        <title>Genome sequence of the milbemycin-producing bacterium Streptomyces bingchenggensis.</title>
        <authorList>
            <person name="Wang X.J."/>
            <person name="Yan Y.J."/>
            <person name="Zhang B."/>
            <person name="An J."/>
            <person name="Wang J.J."/>
            <person name="Tian J."/>
            <person name="Jiang L."/>
            <person name="Chen Y.H."/>
            <person name="Huang S.X."/>
            <person name="Yin M."/>
            <person name="Zhang J."/>
            <person name="Gao A.L."/>
            <person name="Liu C.X."/>
            <person name="Zhu Z.X."/>
            <person name="Xiang W.S."/>
        </authorList>
    </citation>
    <scope>NUCLEOTIDE SEQUENCE [LARGE SCALE GENOMIC DNA]</scope>
    <source>
        <strain evidence="3 4">BCW-1</strain>
    </source>
</reference>
<dbReference type="InterPro" id="IPR016040">
    <property type="entry name" value="NAD(P)-bd_dom"/>
</dbReference>
<evidence type="ECO:0000313" key="3">
    <source>
        <dbReference type="EMBL" id="ADI12804.1"/>
    </source>
</evidence>
<accession>D7CBC7</accession>
<dbReference type="PANTHER" id="PTHR15020">
    <property type="entry name" value="FLAVIN REDUCTASE-RELATED"/>
    <property type="match status" value="1"/>
</dbReference>
<dbReference type="Gene3D" id="3.40.50.720">
    <property type="entry name" value="NAD(P)-binding Rossmann-like Domain"/>
    <property type="match status" value="1"/>
</dbReference>
<proteinExistence type="predicted"/>
<dbReference type="STRING" id="749414.SBI_09686"/>
<dbReference type="HOGENOM" id="CLU_025711_4_5_11"/>
<dbReference type="PATRIC" id="fig|749414.3.peg.9970"/>
<sequence>MTEMKLLVVGANGGLGRQVVTHSLERGHQVTALVRRGVGQAETPGLRIVEGAVGDDLAAVRRAVDGQDTIVSALGNPLWLKARTGSAVMARATANLVAAMHLHRVRRIAMALAWGSGASRQQTAWPLKALTRLLIRRDYQDFDTAEAILAASGLDFTIVYFGSLTDQPASPAWSAHPDIKTPLAPGDQPRRPGPVPAGRRRIPQPHRRPPLGQRRTERMTLPWTSRARSLC</sequence>
<evidence type="ECO:0000256" key="1">
    <source>
        <dbReference type="SAM" id="MobiDB-lite"/>
    </source>
</evidence>
<evidence type="ECO:0000313" key="4">
    <source>
        <dbReference type="Proteomes" id="UP000000377"/>
    </source>
</evidence>
<dbReference type="RefSeq" id="WP_014182251.1">
    <property type="nucleotide sequence ID" value="NC_016582.1"/>
</dbReference>
<feature type="domain" description="NAD(P)-binding" evidence="2">
    <location>
        <begin position="10"/>
        <end position="170"/>
    </location>
</feature>
<dbReference type="EMBL" id="CP002047">
    <property type="protein sequence ID" value="ADI12804.1"/>
    <property type="molecule type" value="Genomic_DNA"/>
</dbReference>